<comment type="caution">
    <text evidence="2">The sequence shown here is derived from an EMBL/GenBank/DDBJ whole genome shotgun (WGS) entry which is preliminary data.</text>
</comment>
<dbReference type="EMBL" id="RAWG01000013">
    <property type="protein sequence ID" value="RKH47195.1"/>
    <property type="molecule type" value="Genomic_DNA"/>
</dbReference>
<gene>
    <name evidence="2" type="ORF">D7X12_03290</name>
</gene>
<name>A0A3A8P1F9_9BACT</name>
<dbReference type="InterPro" id="IPR011754">
    <property type="entry name" value="Mxa_paralog_2268"/>
</dbReference>
<keyword evidence="1" id="KW-0732">Signal</keyword>
<reference evidence="3" key="1">
    <citation type="submission" date="2018-09" db="EMBL/GenBank/DDBJ databases">
        <authorList>
            <person name="Livingstone P.G."/>
            <person name="Whitworth D.E."/>
        </authorList>
    </citation>
    <scope>NUCLEOTIDE SEQUENCE [LARGE SCALE GENOMIC DNA]</scope>
    <source>
        <strain evidence="3">CA040B</strain>
    </source>
</reference>
<dbReference type="Proteomes" id="UP000273405">
    <property type="component" value="Unassembled WGS sequence"/>
</dbReference>
<organism evidence="2 3">
    <name type="scientific">Corallococcus sicarius</name>
    <dbReference type="NCBI Taxonomy" id="2316726"/>
    <lineage>
        <taxon>Bacteria</taxon>
        <taxon>Pseudomonadati</taxon>
        <taxon>Myxococcota</taxon>
        <taxon>Myxococcia</taxon>
        <taxon>Myxococcales</taxon>
        <taxon>Cystobacterineae</taxon>
        <taxon>Myxococcaceae</taxon>
        <taxon>Corallococcus</taxon>
    </lineage>
</organism>
<feature type="signal peptide" evidence="1">
    <location>
        <begin position="1"/>
        <end position="22"/>
    </location>
</feature>
<proteinExistence type="predicted"/>
<dbReference type="Pfam" id="PF09544">
    <property type="entry name" value="DUF2381"/>
    <property type="match status" value="1"/>
</dbReference>
<evidence type="ECO:0000313" key="3">
    <source>
        <dbReference type="Proteomes" id="UP000273405"/>
    </source>
</evidence>
<feature type="chain" id="PRO_5017200368" evidence="1">
    <location>
        <begin position="23"/>
        <end position="306"/>
    </location>
</feature>
<protein>
    <submittedName>
        <fullName evidence="2">DUF2381 family protein</fullName>
    </submittedName>
</protein>
<dbReference type="OrthoDB" id="5524524at2"/>
<evidence type="ECO:0000313" key="2">
    <source>
        <dbReference type="EMBL" id="RKH47195.1"/>
    </source>
</evidence>
<sequence length="306" mass="34138">MVTCLPARFALALLLVTAVAQAREPAVRTVLLSEHPEDFTPSVYVKGAVSTVLRFEAPVDAAKTRLPAWEGRFEPLLVGGRRVVVEPLRDLGEDEGVPLLVTLTNGQELPFLLRAPGPGKRAALDQQVNVFDDPQRYEAMHSTLRDSLKRQRELAEENERLRQEERSPDHALATLLANGDLKHTPFQYGQRWRLKQEGADILIEILKSHVVPKVAVLFTVTNLDAKTPWGLMEARMATVSGGKPRPFALRVQRDEIAPGSTGRIAVIADDTVFQSPQGLEQLALELFRSDGLSQAYLVLEWRQFRE</sequence>
<dbReference type="AlphaFoldDB" id="A0A3A8P1F9"/>
<dbReference type="RefSeq" id="WP_120623804.1">
    <property type="nucleotide sequence ID" value="NZ_RAWG01000013.1"/>
</dbReference>
<keyword evidence="3" id="KW-1185">Reference proteome</keyword>
<evidence type="ECO:0000256" key="1">
    <source>
        <dbReference type="SAM" id="SignalP"/>
    </source>
</evidence>
<accession>A0A3A8P1F9</accession>